<evidence type="ECO:0000256" key="7">
    <source>
        <dbReference type="ARBA" id="ARBA00022839"/>
    </source>
</evidence>
<dbReference type="Gene3D" id="2.40.50.140">
    <property type="entry name" value="Nucleic acid-binding proteins"/>
    <property type="match status" value="1"/>
</dbReference>
<dbReference type="GO" id="GO:0008859">
    <property type="term" value="F:exoribonuclease II activity"/>
    <property type="evidence" value="ECO:0007669"/>
    <property type="project" value="UniProtKB-EC"/>
</dbReference>
<dbReference type="GO" id="GO:0005829">
    <property type="term" value="C:cytosol"/>
    <property type="evidence" value="ECO:0007669"/>
    <property type="project" value="TreeGrafter"/>
</dbReference>
<evidence type="ECO:0000256" key="3">
    <source>
        <dbReference type="ARBA" id="ARBA00012163"/>
    </source>
</evidence>
<dbReference type="STRING" id="1117647.M5M_04895"/>
<dbReference type="InterPro" id="IPR040476">
    <property type="entry name" value="CSD2"/>
</dbReference>
<dbReference type="InterPro" id="IPR013223">
    <property type="entry name" value="RNase_B_OB_dom"/>
</dbReference>
<dbReference type="SMART" id="SM00955">
    <property type="entry name" value="RNB"/>
    <property type="match status" value="1"/>
</dbReference>
<dbReference type="Gene3D" id="2.40.50.640">
    <property type="match status" value="1"/>
</dbReference>
<dbReference type="NCBIfam" id="TIGR00358">
    <property type="entry name" value="3_prime_RNase"/>
    <property type="match status" value="1"/>
</dbReference>
<dbReference type="Pfam" id="PF08206">
    <property type="entry name" value="OB_RNB"/>
    <property type="match status" value="1"/>
</dbReference>
<gene>
    <name evidence="10" type="ordered locus">M5M_04895</name>
</gene>
<dbReference type="EC" id="3.1.13.1" evidence="3"/>
<feature type="domain" description="S1 motif" evidence="9">
    <location>
        <begin position="567"/>
        <end position="647"/>
    </location>
</feature>
<dbReference type="GO" id="GO:0006402">
    <property type="term" value="P:mRNA catabolic process"/>
    <property type="evidence" value="ECO:0007669"/>
    <property type="project" value="TreeGrafter"/>
</dbReference>
<keyword evidence="5" id="KW-0540">Nuclease</keyword>
<evidence type="ECO:0000313" key="11">
    <source>
        <dbReference type="Proteomes" id="UP000000466"/>
    </source>
</evidence>
<accession>K4KGS4</accession>
<sequence>MLDASALQQLSQLKKDIRANKDIAQGTVRGTQSRYGFVHLDDGRDAFLAPDKMDRVFPGDRVQVNVIDVSDGAGTKFEAEFEKLLESPLSYFVGQYVVRGQGHFVAPDVPGFSRWIFVPPKARKNAKAGDWVACRITQHPYRKEGKAQAQILDVFGAEQDAGIEARYMLAKFELQANANPALDAAVNALSASLPEKLNEPGRQDLTDLDFVTIDADTTRDMDDALHIESTSEGYLLRVAIAQPGALLGPQDPLTRHAQSLANTLYFPGTQQLMLPGPLSHDVFSLVQDQVRPVLVVSLQCDKDGKVTGSDFSLARMRSRAKLSYQQVAALLDGKPHTIAEGLASMVNVLGEWSRKANAQRSRDALIMEDRADYDFVLNEQQKIQQVVQLERTSAHQVVEEAMLATNVAAGQLFAEHKLPALYSSHAGPREDRLDTIAQMLAPYPELAALNVTELEGYVSLIRNLSAAGQEHLLSNLRRQLQPGKLSLSPAPHLGLGFRHYATITSPIRRFNDLYNQMVIAHWLGLGEAPSLDESELETLQDVIGRGRQAVRQAESWMLCQFLGSQIGSEFDGKISMVNSAGFGVRLSDNSAEGFVLVRTKTCKPDFDPIALTLTLPEQGVTYHLDKPVRVKLEAIESDSRRLTLSLVESGEA</sequence>
<evidence type="ECO:0000313" key="10">
    <source>
        <dbReference type="EMBL" id="AFU98186.2"/>
    </source>
</evidence>
<keyword evidence="8" id="KW-0694">RNA-binding</keyword>
<dbReference type="InterPro" id="IPR050180">
    <property type="entry name" value="RNR_Ribonuclease"/>
</dbReference>
<evidence type="ECO:0000256" key="2">
    <source>
        <dbReference type="ARBA" id="ARBA00004496"/>
    </source>
</evidence>
<dbReference type="GO" id="GO:0003723">
    <property type="term" value="F:RNA binding"/>
    <property type="evidence" value="ECO:0007669"/>
    <property type="project" value="UniProtKB-KW"/>
</dbReference>
<dbReference type="RefSeq" id="WP_016389223.1">
    <property type="nucleotide sequence ID" value="NC_018868.3"/>
</dbReference>
<keyword evidence="6" id="KW-0378">Hydrolase</keyword>
<dbReference type="OrthoDB" id="9764149at2"/>
<name>K4KGS4_SIMAS</name>
<keyword evidence="4" id="KW-0963">Cytoplasm</keyword>
<dbReference type="SMART" id="SM00316">
    <property type="entry name" value="S1"/>
    <property type="match status" value="2"/>
</dbReference>
<dbReference type="SUPFAM" id="SSF50249">
    <property type="entry name" value="Nucleic acid-binding proteins"/>
    <property type="match status" value="3"/>
</dbReference>
<protein>
    <recommendedName>
        <fullName evidence="3">exoribonuclease II</fullName>
        <ecNumber evidence="3">3.1.13.1</ecNumber>
    </recommendedName>
</protein>
<dbReference type="InterPro" id="IPR001900">
    <property type="entry name" value="RNase_II/R"/>
</dbReference>
<dbReference type="PANTHER" id="PTHR23355:SF37">
    <property type="entry name" value="EXORIBONUCLEASE 2"/>
    <property type="match status" value="1"/>
</dbReference>
<dbReference type="InterPro" id="IPR012340">
    <property type="entry name" value="NA-bd_OB-fold"/>
</dbReference>
<dbReference type="EMBL" id="CP003746">
    <property type="protein sequence ID" value="AFU98186.2"/>
    <property type="molecule type" value="Genomic_DNA"/>
</dbReference>
<dbReference type="PROSITE" id="PS50126">
    <property type="entry name" value="S1"/>
    <property type="match status" value="1"/>
</dbReference>
<dbReference type="eggNOG" id="COG4776">
    <property type="taxonomic scope" value="Bacteria"/>
</dbReference>
<evidence type="ECO:0000256" key="6">
    <source>
        <dbReference type="ARBA" id="ARBA00022801"/>
    </source>
</evidence>
<dbReference type="Pfam" id="PF17876">
    <property type="entry name" value="CSD2"/>
    <property type="match status" value="1"/>
</dbReference>
<comment type="subcellular location">
    <subcellularLocation>
        <location evidence="2">Cytoplasm</location>
    </subcellularLocation>
</comment>
<evidence type="ECO:0000256" key="8">
    <source>
        <dbReference type="ARBA" id="ARBA00022884"/>
    </source>
</evidence>
<dbReference type="PANTHER" id="PTHR23355">
    <property type="entry name" value="RIBONUCLEASE"/>
    <property type="match status" value="1"/>
</dbReference>
<dbReference type="Proteomes" id="UP000000466">
    <property type="component" value="Chromosome"/>
</dbReference>
<organism evidence="10 11">
    <name type="scientific">Simiduia agarivorans (strain DSM 21679 / JCM 13881 / BCRC 17597 / SA1)</name>
    <dbReference type="NCBI Taxonomy" id="1117647"/>
    <lineage>
        <taxon>Bacteria</taxon>
        <taxon>Pseudomonadati</taxon>
        <taxon>Pseudomonadota</taxon>
        <taxon>Gammaproteobacteria</taxon>
        <taxon>Cellvibrionales</taxon>
        <taxon>Cellvibrionaceae</taxon>
        <taxon>Simiduia</taxon>
    </lineage>
</organism>
<comment type="catalytic activity">
    <reaction evidence="1">
        <text>Exonucleolytic cleavage in the 3'- to 5'-direction to yield nucleoside 5'-phosphates.</text>
        <dbReference type="EC" id="3.1.13.1"/>
    </reaction>
</comment>
<proteinExistence type="predicted"/>
<evidence type="ECO:0000256" key="4">
    <source>
        <dbReference type="ARBA" id="ARBA00022490"/>
    </source>
</evidence>
<dbReference type="InterPro" id="IPR004476">
    <property type="entry name" value="RNase_II/RNase_R"/>
</dbReference>
<dbReference type="HOGENOM" id="CLU_002333_7_3_6"/>
<dbReference type="InterPro" id="IPR003029">
    <property type="entry name" value="S1_domain"/>
</dbReference>
<reference evidence="10 11" key="1">
    <citation type="journal article" date="2013" name="Genome Announc.">
        <title>Complete genome sequence of Simiduia agarivorans SA1(T), a marine bacterium able to degrade a variety of polysaccharides.</title>
        <authorList>
            <person name="Lin S.Y."/>
            <person name="Shieh W.Y."/>
            <person name="Chen J.S."/>
            <person name="Tang S.L."/>
        </authorList>
    </citation>
    <scope>NUCLEOTIDE SEQUENCE [LARGE SCALE GENOMIC DNA]</scope>
    <source>
        <strain evidence="11">DSM 21679 / JCM 13881 / BCRC 17597 / SA1</strain>
    </source>
</reference>
<dbReference type="KEGG" id="saga:M5M_04895"/>
<dbReference type="AlphaFoldDB" id="K4KGS4"/>
<evidence type="ECO:0000256" key="5">
    <source>
        <dbReference type="ARBA" id="ARBA00022722"/>
    </source>
</evidence>
<evidence type="ECO:0000256" key="1">
    <source>
        <dbReference type="ARBA" id="ARBA00001849"/>
    </source>
</evidence>
<keyword evidence="11" id="KW-1185">Reference proteome</keyword>
<keyword evidence="7" id="KW-0269">Exonuclease</keyword>
<dbReference type="Pfam" id="PF00773">
    <property type="entry name" value="RNB"/>
    <property type="match status" value="1"/>
</dbReference>
<evidence type="ECO:0000259" key="9">
    <source>
        <dbReference type="PROSITE" id="PS50126"/>
    </source>
</evidence>